<proteinExistence type="predicted"/>
<accession>A0A9D2KQT7</accession>
<reference evidence="1" key="2">
    <citation type="submission" date="2021-04" db="EMBL/GenBank/DDBJ databases">
        <authorList>
            <person name="Gilroy R."/>
        </authorList>
    </citation>
    <scope>NUCLEOTIDE SEQUENCE</scope>
    <source>
        <strain evidence="1">5032</strain>
    </source>
</reference>
<dbReference type="EMBL" id="DWZD01000054">
    <property type="protein sequence ID" value="HJA80127.1"/>
    <property type="molecule type" value="Genomic_DNA"/>
</dbReference>
<evidence type="ECO:0000313" key="1">
    <source>
        <dbReference type="EMBL" id="HJA80127.1"/>
    </source>
</evidence>
<evidence type="ECO:0000313" key="2">
    <source>
        <dbReference type="Proteomes" id="UP000823821"/>
    </source>
</evidence>
<dbReference type="AlphaFoldDB" id="A0A9D2KQT7"/>
<comment type="caution">
    <text evidence="1">The sequence shown here is derived from an EMBL/GenBank/DDBJ whole genome shotgun (WGS) entry which is preliminary data.</text>
</comment>
<gene>
    <name evidence="1" type="ORF">H9784_11275</name>
</gene>
<dbReference type="InterPro" id="IPR029044">
    <property type="entry name" value="Nucleotide-diphossugar_trans"/>
</dbReference>
<dbReference type="SUPFAM" id="SSF53448">
    <property type="entry name" value="Nucleotide-diphospho-sugar transferases"/>
    <property type="match status" value="1"/>
</dbReference>
<protein>
    <submittedName>
        <fullName evidence="1">Uncharacterized protein</fullName>
    </submittedName>
</protein>
<organism evidence="1 2">
    <name type="scientific">Candidatus Desulfovibrio intestinavium</name>
    <dbReference type="NCBI Taxonomy" id="2838534"/>
    <lineage>
        <taxon>Bacteria</taxon>
        <taxon>Pseudomonadati</taxon>
        <taxon>Thermodesulfobacteriota</taxon>
        <taxon>Desulfovibrionia</taxon>
        <taxon>Desulfovibrionales</taxon>
        <taxon>Desulfovibrionaceae</taxon>
        <taxon>Desulfovibrio</taxon>
    </lineage>
</organism>
<name>A0A9D2KQT7_9BACT</name>
<dbReference type="Gene3D" id="3.90.550.10">
    <property type="entry name" value="Spore Coat Polysaccharide Biosynthesis Protein SpsA, Chain A"/>
    <property type="match status" value="1"/>
</dbReference>
<dbReference type="Proteomes" id="UP000823821">
    <property type="component" value="Unassembled WGS sequence"/>
</dbReference>
<reference evidence="1" key="1">
    <citation type="journal article" date="2021" name="PeerJ">
        <title>Extensive microbial diversity within the chicken gut microbiome revealed by metagenomics and culture.</title>
        <authorList>
            <person name="Gilroy R."/>
            <person name="Ravi A."/>
            <person name="Getino M."/>
            <person name="Pursley I."/>
            <person name="Horton D.L."/>
            <person name="Alikhan N.F."/>
            <person name="Baker D."/>
            <person name="Gharbi K."/>
            <person name="Hall N."/>
            <person name="Watson M."/>
            <person name="Adriaenssens E.M."/>
            <person name="Foster-Nyarko E."/>
            <person name="Jarju S."/>
            <person name="Secka A."/>
            <person name="Antonio M."/>
            <person name="Oren A."/>
            <person name="Chaudhuri R.R."/>
            <person name="La Ragione R."/>
            <person name="Hildebrand F."/>
            <person name="Pallen M.J."/>
        </authorList>
    </citation>
    <scope>NUCLEOTIDE SEQUENCE</scope>
    <source>
        <strain evidence="1">5032</strain>
    </source>
</reference>
<sequence length="291" mass="32345">MTEPSLPGPLSHLLEHAMRRHGWLGRMYGARRWLLAGSLSPACAAPVSVVAIRRHVRPESPCGLFDDLRQDGLAFQRILVDIPQDDDMGAARLPDGHADIHLVIADAAPWYTAFNLGALCASAERIVFLHGAARAHPGLLAAYDEAFRTHPETLTARGVLHVPGLEDCACQVTGSFALREDTALWPTDLDENMAVRAETFFALGGFDESLIGGYGALDFSIRLFGRVPEFACQRHVPQARIALEAPEHLGLPLEPYLMQRQRAWLQLNDSLKRYLELYGKFWLKHTKEVRP</sequence>